<feature type="transmembrane region" description="Helical" evidence="1">
    <location>
        <begin position="53"/>
        <end position="77"/>
    </location>
</feature>
<evidence type="ECO:0000313" key="4">
    <source>
        <dbReference type="Proteomes" id="UP001519460"/>
    </source>
</evidence>
<keyword evidence="1" id="KW-0812">Transmembrane</keyword>
<organism evidence="3 4">
    <name type="scientific">Batillaria attramentaria</name>
    <dbReference type="NCBI Taxonomy" id="370345"/>
    <lineage>
        <taxon>Eukaryota</taxon>
        <taxon>Metazoa</taxon>
        <taxon>Spiralia</taxon>
        <taxon>Lophotrochozoa</taxon>
        <taxon>Mollusca</taxon>
        <taxon>Gastropoda</taxon>
        <taxon>Caenogastropoda</taxon>
        <taxon>Sorbeoconcha</taxon>
        <taxon>Cerithioidea</taxon>
        <taxon>Batillariidae</taxon>
        <taxon>Batillaria</taxon>
    </lineage>
</organism>
<accession>A0ABD0JRT0</accession>
<dbReference type="EMBL" id="JACVVK020000352">
    <property type="protein sequence ID" value="KAK7477370.1"/>
    <property type="molecule type" value="Genomic_DNA"/>
</dbReference>
<dbReference type="PANTHER" id="PTHR48431:SF1">
    <property type="entry name" value="TRANSMEMBRANE PROTEIN 250"/>
    <property type="match status" value="1"/>
</dbReference>
<name>A0ABD0JRT0_9CAEN</name>
<evidence type="ECO:0000313" key="3">
    <source>
        <dbReference type="EMBL" id="KAK7477370.1"/>
    </source>
</evidence>
<sequence>MLPVCRKFPTTQGPHSTCLLSAESYLAHYLPRHSRWMQASHYKCTLLSCHVSVVIYISTYLLSFIFFFLLCLVFLVSYVGLKLFLRLQLKLALFLLLVQRRPFEFAALNKFFVLCLHIMLVLIGGFAYLALSFVDM</sequence>
<reference evidence="3" key="1">
    <citation type="submission" date="2020-09" db="EMBL/GenBank/DDBJ databases">
        <authorList>
            <person name="Won Y."/>
        </authorList>
    </citation>
    <scope>NUCLEOTIDE SEQUENCE</scope>
    <source>
        <strain evidence="3">Wonlab-2016</strain>
        <tissue evidence="3">Foot muscle</tissue>
    </source>
</reference>
<dbReference type="EMBL" id="JACVVK020000725">
    <property type="protein sequence ID" value="KAK7451828.1"/>
    <property type="molecule type" value="Genomic_DNA"/>
</dbReference>
<feature type="transmembrane region" description="Helical" evidence="1">
    <location>
        <begin position="111"/>
        <end position="131"/>
    </location>
</feature>
<comment type="caution">
    <text evidence="3">The sequence shown here is derived from an EMBL/GenBank/DDBJ whole genome shotgun (WGS) entry which is preliminary data.</text>
</comment>
<dbReference type="PANTHER" id="PTHR48431">
    <property type="entry name" value="TRANSMEMBRANE PROTEIN 250"/>
    <property type="match status" value="1"/>
</dbReference>
<keyword evidence="1" id="KW-1133">Transmembrane helix</keyword>
<proteinExistence type="predicted"/>
<dbReference type="InterPro" id="IPR041156">
    <property type="entry name" value="TM250"/>
</dbReference>
<reference evidence="3" key="3">
    <citation type="submission" date="2023-01" db="EMBL/GenBank/DDBJ databases">
        <authorList>
            <person name="Patra A."/>
        </authorList>
    </citation>
    <scope>NUCLEOTIDE SEQUENCE</scope>
    <source>
        <strain evidence="3">Wonlab-2016</strain>
        <tissue evidence="3">Foot muscle</tissue>
    </source>
</reference>
<reference evidence="3 4" key="2">
    <citation type="journal article" date="2023" name="Sci. Data">
        <title>Genome assembly of the Korean intertidal mud-creeper Batillaria attramentaria.</title>
        <authorList>
            <person name="Patra A.K."/>
            <person name="Ho P.T."/>
            <person name="Jun S."/>
            <person name="Lee S.J."/>
            <person name="Kim Y."/>
            <person name="Won Y.J."/>
        </authorList>
    </citation>
    <scope>NUCLEOTIDE SEQUENCE [LARGE SCALE GENOMIC DNA]</scope>
    <source>
        <strain evidence="3">Wonlab-2016</strain>
    </source>
</reference>
<evidence type="ECO:0000313" key="2">
    <source>
        <dbReference type="EMBL" id="KAK7451828.1"/>
    </source>
</evidence>
<dbReference type="Proteomes" id="UP001519460">
    <property type="component" value="Unassembled WGS sequence"/>
</dbReference>
<dbReference type="AlphaFoldDB" id="A0ABD0JRT0"/>
<dbReference type="Pfam" id="PF17685">
    <property type="entry name" value="TM250"/>
    <property type="match status" value="1"/>
</dbReference>
<gene>
    <name evidence="3" type="ORF">BaRGS_00031388</name>
    <name evidence="2" type="ORF">BaRGS_00039801</name>
</gene>
<protein>
    <submittedName>
        <fullName evidence="3">Uncharacterized protein</fullName>
    </submittedName>
</protein>
<keyword evidence="1" id="KW-0472">Membrane</keyword>
<keyword evidence="4" id="KW-1185">Reference proteome</keyword>
<evidence type="ECO:0000256" key="1">
    <source>
        <dbReference type="SAM" id="Phobius"/>
    </source>
</evidence>